<dbReference type="InterPro" id="IPR029041">
    <property type="entry name" value="FAD-linked_oxidoreductase-like"/>
</dbReference>
<dbReference type="GO" id="GO:0006562">
    <property type="term" value="P:L-proline catabolic process"/>
    <property type="evidence" value="ECO:0007669"/>
    <property type="project" value="InterPro"/>
</dbReference>
<reference evidence="3" key="1">
    <citation type="submission" date="2019-03" db="EMBL/GenBank/DDBJ databases">
        <title>Lake Tanganyika Metagenome-Assembled Genomes (MAGs).</title>
        <authorList>
            <person name="Tran P."/>
        </authorList>
    </citation>
    <scope>NUCLEOTIDE SEQUENCE</scope>
    <source>
        <strain evidence="3">M_DeepCast_50m_m2_156</strain>
    </source>
</reference>
<proteinExistence type="predicted"/>
<dbReference type="Gene3D" id="3.20.20.220">
    <property type="match status" value="1"/>
</dbReference>
<feature type="domain" description="Proline dehydrogenase" evidence="2">
    <location>
        <begin position="31"/>
        <end position="266"/>
    </location>
</feature>
<dbReference type="GO" id="GO:0004657">
    <property type="term" value="F:proline dehydrogenase activity"/>
    <property type="evidence" value="ECO:0007669"/>
    <property type="project" value="InterPro"/>
</dbReference>
<organism evidence="3 4">
    <name type="scientific">Candidatus Iainarchaeum sp</name>
    <dbReference type="NCBI Taxonomy" id="3101447"/>
    <lineage>
        <taxon>Archaea</taxon>
        <taxon>Candidatus Iainarchaeota</taxon>
        <taxon>Candidatus Iainarchaeia</taxon>
        <taxon>Candidatus Iainarchaeales</taxon>
        <taxon>Candidatus Iainarchaeaceae</taxon>
        <taxon>Candidatus Iainarchaeum</taxon>
    </lineage>
</organism>
<comment type="caution">
    <text evidence="3">The sequence shown here is derived from an EMBL/GenBank/DDBJ whole genome shotgun (WGS) entry which is preliminary data.</text>
</comment>
<evidence type="ECO:0000313" key="3">
    <source>
        <dbReference type="EMBL" id="MBM3281942.1"/>
    </source>
</evidence>
<sequence>MCWYKPLLKPLAFRFIAGETLREALPYGLRVQRQGLTPIFDILGEGAKNKEDSVRVSGEYIHLLHEMERNHLKGGISLKLTAFALDEDEETCFRAVSRIVRHAQPTKTIVWIDMEGPGYAPKTLKMYRRLLNEFDNVGVCLQAYLKRTHKDILSLLPDNPKIRLVKGAYEQPENAAYTKHEEINAHFKKLLTLLSENDVYTALGSHDMDIISHALTLPFPTHFEFQMLKGFRKYEKKLLSEHGYIVAEYIPFGKDWEKFIIRRIQERMRSLRWLVMTIAGMDK</sequence>
<dbReference type="EMBL" id="VGJJ01000005">
    <property type="protein sequence ID" value="MBM3281942.1"/>
    <property type="molecule type" value="Genomic_DNA"/>
</dbReference>
<dbReference type="InterPro" id="IPR002872">
    <property type="entry name" value="Proline_DH_dom"/>
</dbReference>
<keyword evidence="1" id="KW-0560">Oxidoreductase</keyword>
<name>A0A8T4C5Z8_9ARCH</name>
<protein>
    <recommendedName>
        <fullName evidence="2">Proline dehydrogenase domain-containing protein</fullName>
    </recommendedName>
</protein>
<dbReference type="InterPro" id="IPR015659">
    <property type="entry name" value="Proline_oxidase"/>
</dbReference>
<evidence type="ECO:0000313" key="4">
    <source>
        <dbReference type="Proteomes" id="UP000774699"/>
    </source>
</evidence>
<dbReference type="SUPFAM" id="SSF51730">
    <property type="entry name" value="FAD-linked oxidoreductase"/>
    <property type="match status" value="1"/>
</dbReference>
<dbReference type="AlphaFoldDB" id="A0A8T4C5Z8"/>
<evidence type="ECO:0000256" key="1">
    <source>
        <dbReference type="ARBA" id="ARBA00023002"/>
    </source>
</evidence>
<dbReference type="Proteomes" id="UP000774699">
    <property type="component" value="Unassembled WGS sequence"/>
</dbReference>
<dbReference type="Pfam" id="PF01619">
    <property type="entry name" value="Pro_dh"/>
    <property type="match status" value="1"/>
</dbReference>
<gene>
    <name evidence="3" type="ORF">FJY86_01195</name>
</gene>
<accession>A0A8T4C5Z8</accession>
<evidence type="ECO:0000259" key="2">
    <source>
        <dbReference type="Pfam" id="PF01619"/>
    </source>
</evidence>
<dbReference type="PANTHER" id="PTHR13914">
    <property type="entry name" value="PROLINE OXIDASE"/>
    <property type="match status" value="1"/>
</dbReference>
<dbReference type="PANTHER" id="PTHR13914:SF0">
    <property type="entry name" value="PROLINE DEHYDROGENASE 1, MITOCHONDRIAL"/>
    <property type="match status" value="1"/>
</dbReference>